<dbReference type="PATRIC" id="fig|148604.4.peg.2058"/>
<dbReference type="Proteomes" id="UP000051639">
    <property type="component" value="Unassembled WGS sequence"/>
</dbReference>
<organism evidence="4 5">
    <name type="scientific">Limosilactobacillus ingluviei</name>
    <dbReference type="NCBI Taxonomy" id="148604"/>
    <lineage>
        <taxon>Bacteria</taxon>
        <taxon>Bacillati</taxon>
        <taxon>Bacillota</taxon>
        <taxon>Bacilli</taxon>
        <taxon>Lactobacillales</taxon>
        <taxon>Lactobacillaceae</taxon>
        <taxon>Limosilactobacillus</taxon>
    </lineage>
</organism>
<dbReference type="PANTHER" id="PTHR35936">
    <property type="entry name" value="MEMBRANE-BOUND LYTIC MUREIN TRANSGLYCOSYLASE F"/>
    <property type="match status" value="1"/>
</dbReference>
<dbReference type="STRING" id="1203076.GCA_000312405_01170"/>
<dbReference type="SUPFAM" id="SSF53850">
    <property type="entry name" value="Periplasmic binding protein-like II"/>
    <property type="match status" value="1"/>
</dbReference>
<feature type="chain" id="PRO_5038565579" evidence="2">
    <location>
        <begin position="26"/>
        <end position="275"/>
    </location>
</feature>
<keyword evidence="5" id="KW-1185">Reference proteome</keyword>
<comment type="caution">
    <text evidence="4">The sequence shown here is derived from an EMBL/GenBank/DDBJ whole genome shotgun (WGS) entry which is preliminary data.</text>
</comment>
<dbReference type="PROSITE" id="PS51257">
    <property type="entry name" value="PROKAR_LIPOPROTEIN"/>
    <property type="match status" value="1"/>
</dbReference>
<protein>
    <submittedName>
        <fullName evidence="4">ABC transporter, substrate-binding protein, family 3</fullName>
    </submittedName>
</protein>
<evidence type="ECO:0000313" key="4">
    <source>
        <dbReference type="EMBL" id="KRN44755.1"/>
    </source>
</evidence>
<dbReference type="RefSeq" id="WP_056994025.1">
    <property type="nucleotide sequence ID" value="NZ_JQBA01000009.1"/>
</dbReference>
<feature type="domain" description="Solute-binding protein family 3/N-terminal" evidence="3">
    <location>
        <begin position="43"/>
        <end position="271"/>
    </location>
</feature>
<dbReference type="Gene3D" id="3.40.190.10">
    <property type="entry name" value="Periplasmic binding protein-like II"/>
    <property type="match status" value="2"/>
</dbReference>
<name>A0A0R2GV37_9LACO</name>
<dbReference type="InterPro" id="IPR001638">
    <property type="entry name" value="Solute-binding_3/MltF_N"/>
</dbReference>
<evidence type="ECO:0000256" key="1">
    <source>
        <dbReference type="ARBA" id="ARBA00022729"/>
    </source>
</evidence>
<reference evidence="4 5" key="1">
    <citation type="journal article" date="2015" name="Genome Announc.">
        <title>Expanding the biotechnology potential of lactobacilli through comparative genomics of 213 strains and associated genera.</title>
        <authorList>
            <person name="Sun Z."/>
            <person name="Harris H.M."/>
            <person name="McCann A."/>
            <person name="Guo C."/>
            <person name="Argimon S."/>
            <person name="Zhang W."/>
            <person name="Yang X."/>
            <person name="Jeffery I.B."/>
            <person name="Cooney J.C."/>
            <person name="Kagawa T.F."/>
            <person name="Liu W."/>
            <person name="Song Y."/>
            <person name="Salvetti E."/>
            <person name="Wrobel A."/>
            <person name="Rasinkangas P."/>
            <person name="Parkhill J."/>
            <person name="Rea M.C."/>
            <person name="O'Sullivan O."/>
            <person name="Ritari J."/>
            <person name="Douillard F.P."/>
            <person name="Paul Ross R."/>
            <person name="Yang R."/>
            <person name="Briner A.E."/>
            <person name="Felis G.E."/>
            <person name="de Vos W.M."/>
            <person name="Barrangou R."/>
            <person name="Klaenhammer T.R."/>
            <person name="Caufield P.W."/>
            <person name="Cui Y."/>
            <person name="Zhang H."/>
            <person name="O'Toole P.W."/>
        </authorList>
    </citation>
    <scope>NUCLEOTIDE SEQUENCE [LARGE SCALE GENOMIC DNA]</scope>
    <source>
        <strain evidence="4 5">DSM 14792</strain>
    </source>
</reference>
<dbReference type="OrthoDB" id="9774451at2"/>
<gene>
    <name evidence="4" type="ORF">IV41_GL001987</name>
</gene>
<evidence type="ECO:0000313" key="5">
    <source>
        <dbReference type="Proteomes" id="UP000051639"/>
    </source>
</evidence>
<feature type="signal peptide" evidence="2">
    <location>
        <begin position="1"/>
        <end position="25"/>
    </location>
</feature>
<keyword evidence="1 2" id="KW-0732">Signal</keyword>
<dbReference type="EMBL" id="JQBA01000009">
    <property type="protein sequence ID" value="KRN44755.1"/>
    <property type="molecule type" value="Genomic_DNA"/>
</dbReference>
<sequence>MKKTTIKKLLAVASVAFLGSLILTGCGKSSSDQSLKQIQDKKELVLGTSADYPPFEFTTMKDGKKQIVGYDILIAQQIAKDMGVKLKVVNTAFPSLISELQDKKVDIVMAGMVSTDQRKKAVDFTKSYYKNSNVLLVKKGEAAKYNTVASLKGKAVGAQQSTTQEKIGKKQLAAANLVTEANFTNLTNEVKTGTLSGVIAEKVVADNVIKSNPGQFEIAQVKLKTPASDAPVSIAVRKNSPALKKQLNKSITKLQKNGDLDKFMQKAQDLQLEQK</sequence>
<dbReference type="Pfam" id="PF00497">
    <property type="entry name" value="SBP_bac_3"/>
    <property type="match status" value="1"/>
</dbReference>
<proteinExistence type="predicted"/>
<dbReference type="SMART" id="SM00062">
    <property type="entry name" value="PBPb"/>
    <property type="match status" value="1"/>
</dbReference>
<dbReference type="PANTHER" id="PTHR35936:SF17">
    <property type="entry name" value="ARGININE-BINDING EXTRACELLULAR PROTEIN ARTP"/>
    <property type="match status" value="1"/>
</dbReference>
<dbReference type="eggNOG" id="COG0834">
    <property type="taxonomic scope" value="Bacteria"/>
</dbReference>
<accession>A0A0R2GV37</accession>
<evidence type="ECO:0000259" key="3">
    <source>
        <dbReference type="SMART" id="SM00062"/>
    </source>
</evidence>
<evidence type="ECO:0000256" key="2">
    <source>
        <dbReference type="SAM" id="SignalP"/>
    </source>
</evidence>
<dbReference type="AlphaFoldDB" id="A0A0R2GV37"/>